<reference evidence="2 3" key="1">
    <citation type="submission" date="2016-10" db="EMBL/GenBank/DDBJ databases">
        <authorList>
            <person name="de Groot N.N."/>
        </authorList>
    </citation>
    <scope>NUCLEOTIDE SEQUENCE [LARGE SCALE GENOMIC DNA]</scope>
    <source>
        <strain evidence="2 3">CGMCC 1.5382</strain>
    </source>
</reference>
<dbReference type="OrthoDB" id="5196233at2"/>
<dbReference type="EMBL" id="FNFU01000004">
    <property type="protein sequence ID" value="SDK29117.1"/>
    <property type="molecule type" value="Genomic_DNA"/>
</dbReference>
<organism evidence="2 3">
    <name type="scientific">Cryobacterium psychrotolerans</name>
    <dbReference type="NCBI Taxonomy" id="386301"/>
    <lineage>
        <taxon>Bacteria</taxon>
        <taxon>Bacillati</taxon>
        <taxon>Actinomycetota</taxon>
        <taxon>Actinomycetes</taxon>
        <taxon>Micrococcales</taxon>
        <taxon>Microbacteriaceae</taxon>
        <taxon>Cryobacterium</taxon>
    </lineage>
</organism>
<protein>
    <recommendedName>
        <fullName evidence="4">Fimbrial assembly protein (PilN)</fullName>
    </recommendedName>
</protein>
<keyword evidence="1" id="KW-0472">Membrane</keyword>
<dbReference type="Proteomes" id="UP000198701">
    <property type="component" value="Unassembled WGS sequence"/>
</dbReference>
<evidence type="ECO:0000313" key="3">
    <source>
        <dbReference type="Proteomes" id="UP000198701"/>
    </source>
</evidence>
<feature type="transmembrane region" description="Helical" evidence="1">
    <location>
        <begin position="38"/>
        <end position="58"/>
    </location>
</feature>
<keyword evidence="1" id="KW-0812">Transmembrane</keyword>
<name>A0A1G9APB2_9MICO</name>
<dbReference type="AlphaFoldDB" id="A0A1G9APB2"/>
<dbReference type="STRING" id="386301.SAMN05216282_104199"/>
<keyword evidence="1" id="KW-1133">Transmembrane helix</keyword>
<proteinExistence type="predicted"/>
<keyword evidence="3" id="KW-1185">Reference proteome</keyword>
<accession>A0A1G9APB2</accession>
<evidence type="ECO:0008006" key="4">
    <source>
        <dbReference type="Google" id="ProtNLM"/>
    </source>
</evidence>
<dbReference type="RefSeq" id="WP_092322393.1">
    <property type="nucleotide sequence ID" value="NZ_FNFU01000004.1"/>
</dbReference>
<sequence>MSRTSATDELIIGGEPRVDLLPPIVKDRQRGRILRRNLGFAVVAIVVLVAAGAGVAFWQAAASQAKLASVQQRTTELLAEQAKFVEVRQVQDDVDLSMAARQVGASTEVDWKAYLEKIRRVLPSDVTIDTVDISAASPLVLFEQPTVPLQAARIATIMITMTSPGLPTVPDWLEEMKALPGYADGSPTSIRRSDTGAYQVDLTLHINEGAYSNRFAETEEK</sequence>
<evidence type="ECO:0000256" key="1">
    <source>
        <dbReference type="SAM" id="Phobius"/>
    </source>
</evidence>
<gene>
    <name evidence="2" type="ORF">SAMN05216282_104199</name>
</gene>
<evidence type="ECO:0000313" key="2">
    <source>
        <dbReference type="EMBL" id="SDK29117.1"/>
    </source>
</evidence>